<evidence type="ECO:0000313" key="7">
    <source>
        <dbReference type="EMBL" id="CAB4909519.1"/>
    </source>
</evidence>
<sequence>MNPLAPLIVATTLGLVVLVSFDPVTTILALAFEVIGLFFLRITVRRATQVVVIVLISAVFGALATALYGRPSGDTIALWGPVHITTGSIDLALLVGLRIVAIALPGAIYFAATNVTALSDALTQIARLPSRFMAGALSSLRMMTLLSDDWRAMGRARRARGLSAGTPQSFAGQSFSLFVRAVRRGSTLATTMEARGFGGEHPRSQSRVSLWRVRDSVTVLTGFAAAAATVCISVAMGSWQVVVFG</sequence>
<dbReference type="InterPro" id="IPR003339">
    <property type="entry name" value="ABC/ECF_trnsptr_transmembrane"/>
</dbReference>
<feature type="transmembrane region" description="Helical" evidence="6">
    <location>
        <begin position="47"/>
        <end position="68"/>
    </location>
</feature>
<evidence type="ECO:0000256" key="4">
    <source>
        <dbReference type="ARBA" id="ARBA00022989"/>
    </source>
</evidence>
<accession>A0A6J7H1C3</accession>
<keyword evidence="2" id="KW-1003">Cell membrane</keyword>
<organism evidence="7">
    <name type="scientific">freshwater metagenome</name>
    <dbReference type="NCBI Taxonomy" id="449393"/>
    <lineage>
        <taxon>unclassified sequences</taxon>
        <taxon>metagenomes</taxon>
        <taxon>ecological metagenomes</taxon>
    </lineage>
</organism>
<gene>
    <name evidence="7" type="ORF">UFOPK3516_01405</name>
</gene>
<dbReference type="PANTHER" id="PTHR34857">
    <property type="entry name" value="SLL0384 PROTEIN"/>
    <property type="match status" value="1"/>
</dbReference>
<protein>
    <submittedName>
        <fullName evidence="7">Unannotated protein</fullName>
    </submittedName>
</protein>
<dbReference type="AlphaFoldDB" id="A0A6J7H1C3"/>
<comment type="subcellular location">
    <subcellularLocation>
        <location evidence="1">Membrane</location>
        <topology evidence="1">Multi-pass membrane protein</topology>
    </subcellularLocation>
</comment>
<dbReference type="InterPro" id="IPR051611">
    <property type="entry name" value="ECF_transporter_component"/>
</dbReference>
<evidence type="ECO:0000256" key="5">
    <source>
        <dbReference type="ARBA" id="ARBA00023136"/>
    </source>
</evidence>
<proteinExistence type="predicted"/>
<dbReference type="PANTHER" id="PTHR34857:SF2">
    <property type="entry name" value="SLL0384 PROTEIN"/>
    <property type="match status" value="1"/>
</dbReference>
<keyword evidence="4 6" id="KW-1133">Transmembrane helix</keyword>
<feature type="transmembrane region" description="Helical" evidence="6">
    <location>
        <begin position="89"/>
        <end position="112"/>
    </location>
</feature>
<dbReference type="GO" id="GO:0005886">
    <property type="term" value="C:plasma membrane"/>
    <property type="evidence" value="ECO:0007669"/>
    <property type="project" value="UniProtKB-ARBA"/>
</dbReference>
<keyword evidence="3 6" id="KW-0812">Transmembrane</keyword>
<dbReference type="CDD" id="cd16914">
    <property type="entry name" value="EcfT"/>
    <property type="match status" value="1"/>
</dbReference>
<feature type="transmembrane region" description="Helical" evidence="6">
    <location>
        <begin position="217"/>
        <end position="239"/>
    </location>
</feature>
<dbReference type="Pfam" id="PF02361">
    <property type="entry name" value="CbiQ"/>
    <property type="match status" value="1"/>
</dbReference>
<evidence type="ECO:0000256" key="6">
    <source>
        <dbReference type="SAM" id="Phobius"/>
    </source>
</evidence>
<name>A0A6J7H1C3_9ZZZZ</name>
<keyword evidence="5 6" id="KW-0472">Membrane</keyword>
<evidence type="ECO:0000256" key="3">
    <source>
        <dbReference type="ARBA" id="ARBA00022692"/>
    </source>
</evidence>
<reference evidence="7" key="1">
    <citation type="submission" date="2020-05" db="EMBL/GenBank/DDBJ databases">
        <authorList>
            <person name="Chiriac C."/>
            <person name="Salcher M."/>
            <person name="Ghai R."/>
            <person name="Kavagutti S V."/>
        </authorList>
    </citation>
    <scope>NUCLEOTIDE SEQUENCE</scope>
</reference>
<dbReference type="EMBL" id="CAFBMB010000149">
    <property type="protein sequence ID" value="CAB4909519.1"/>
    <property type="molecule type" value="Genomic_DNA"/>
</dbReference>
<evidence type="ECO:0000256" key="2">
    <source>
        <dbReference type="ARBA" id="ARBA00022475"/>
    </source>
</evidence>
<evidence type="ECO:0000256" key="1">
    <source>
        <dbReference type="ARBA" id="ARBA00004141"/>
    </source>
</evidence>